<evidence type="ECO:0008006" key="3">
    <source>
        <dbReference type="Google" id="ProtNLM"/>
    </source>
</evidence>
<protein>
    <recommendedName>
        <fullName evidence="3">Minor tail protein</fullName>
    </recommendedName>
</protein>
<dbReference type="RefSeq" id="WP_285457386.1">
    <property type="nucleotide sequence ID" value="NZ_CP127173.1"/>
</dbReference>
<accession>A0ABY8XWQ7</accession>
<proteinExistence type="predicted"/>
<dbReference type="EMBL" id="CP127173">
    <property type="protein sequence ID" value="WIV59830.1"/>
    <property type="molecule type" value="Genomic_DNA"/>
</dbReference>
<gene>
    <name evidence="1" type="ORF">QP939_15055</name>
</gene>
<sequence>MTTSATYELSVTTQGPAYPPSEVMNADGDFVVIGRVNRAGPDGSVVTEWGNALVSAGSPVPELGGNAPYDIVRELPSDLSQLSTSDREMVLYTLPLPLPCNNYPEVFAPDQLPGALEVVRPSYAFHEVPIPDSRAEDGPKLTEPITLGQWVEAAGQLTVSLADGGRAADFQCEFTGLVPNSVYTVMSVRRRDLDPAGPTRPGPLGIPNVLVADHKGNGSYAARIPNPFPENAPGDRIMNIVLLWMSYQRNYGGAIGHFGLGGDVHAQLRLKGPSFGEFVTHA</sequence>
<name>A0ABY8XWQ7_9PSEU</name>
<dbReference type="Proteomes" id="UP001227101">
    <property type="component" value="Chromosome"/>
</dbReference>
<organism evidence="1 2">
    <name type="scientific">Amycolatopsis nalaikhensis</name>
    <dbReference type="NCBI Taxonomy" id="715472"/>
    <lineage>
        <taxon>Bacteria</taxon>
        <taxon>Bacillati</taxon>
        <taxon>Actinomycetota</taxon>
        <taxon>Actinomycetes</taxon>
        <taxon>Pseudonocardiales</taxon>
        <taxon>Pseudonocardiaceae</taxon>
        <taxon>Amycolatopsis</taxon>
    </lineage>
</organism>
<evidence type="ECO:0000313" key="2">
    <source>
        <dbReference type="Proteomes" id="UP001227101"/>
    </source>
</evidence>
<reference evidence="1 2" key="1">
    <citation type="submission" date="2023-06" db="EMBL/GenBank/DDBJ databases">
        <authorList>
            <person name="Oyuntsetseg B."/>
            <person name="Kim S.B."/>
        </authorList>
    </citation>
    <scope>NUCLEOTIDE SEQUENCE [LARGE SCALE GENOMIC DNA]</scope>
    <source>
        <strain evidence="1 2">2-2</strain>
    </source>
</reference>
<evidence type="ECO:0000313" key="1">
    <source>
        <dbReference type="EMBL" id="WIV59830.1"/>
    </source>
</evidence>
<keyword evidence="2" id="KW-1185">Reference proteome</keyword>